<dbReference type="AlphaFoldDB" id="A0AAE1FM59"/>
<protein>
    <submittedName>
        <fullName evidence="2">Uncharacterized protein</fullName>
    </submittedName>
</protein>
<organism evidence="2 3">
    <name type="scientific">Petrolisthes cinctipes</name>
    <name type="common">Flat porcelain crab</name>
    <dbReference type="NCBI Taxonomy" id="88211"/>
    <lineage>
        <taxon>Eukaryota</taxon>
        <taxon>Metazoa</taxon>
        <taxon>Ecdysozoa</taxon>
        <taxon>Arthropoda</taxon>
        <taxon>Crustacea</taxon>
        <taxon>Multicrustacea</taxon>
        <taxon>Malacostraca</taxon>
        <taxon>Eumalacostraca</taxon>
        <taxon>Eucarida</taxon>
        <taxon>Decapoda</taxon>
        <taxon>Pleocyemata</taxon>
        <taxon>Anomura</taxon>
        <taxon>Galatheoidea</taxon>
        <taxon>Porcellanidae</taxon>
        <taxon>Petrolisthes</taxon>
    </lineage>
</organism>
<accession>A0AAE1FM59</accession>
<evidence type="ECO:0000313" key="2">
    <source>
        <dbReference type="EMBL" id="KAK3875717.1"/>
    </source>
</evidence>
<dbReference type="EMBL" id="JAWQEG010001926">
    <property type="protein sequence ID" value="KAK3875717.1"/>
    <property type="molecule type" value="Genomic_DNA"/>
</dbReference>
<proteinExistence type="predicted"/>
<reference evidence="2" key="1">
    <citation type="submission" date="2023-10" db="EMBL/GenBank/DDBJ databases">
        <title>Genome assemblies of two species of porcelain crab, Petrolisthes cinctipes and Petrolisthes manimaculis (Anomura: Porcellanidae).</title>
        <authorList>
            <person name="Angst P."/>
        </authorList>
    </citation>
    <scope>NUCLEOTIDE SEQUENCE</scope>
    <source>
        <strain evidence="2">PB745_01</strain>
        <tissue evidence="2">Gill</tissue>
    </source>
</reference>
<gene>
    <name evidence="2" type="ORF">Pcinc_019428</name>
</gene>
<dbReference type="Proteomes" id="UP001286313">
    <property type="component" value="Unassembled WGS sequence"/>
</dbReference>
<sequence length="144" mass="16198">MESLYERLLEAQEEGKQKMVWRGGRQPLSSSTLYLQPSLLFRPNHPLHLSRPIQPSNPSSHLKPSHSHPHTFHSLIFSVTSSQHTFPAPSKPYLQPLKLSTPYLQPLQLSTPYLQPLAVPTPPARVAFTKGKCEVSIMKDLTPS</sequence>
<evidence type="ECO:0000313" key="3">
    <source>
        <dbReference type="Proteomes" id="UP001286313"/>
    </source>
</evidence>
<keyword evidence="3" id="KW-1185">Reference proteome</keyword>
<feature type="region of interest" description="Disordered" evidence="1">
    <location>
        <begin position="46"/>
        <end position="68"/>
    </location>
</feature>
<name>A0AAE1FM59_PETCI</name>
<comment type="caution">
    <text evidence="2">The sequence shown here is derived from an EMBL/GenBank/DDBJ whole genome shotgun (WGS) entry which is preliminary data.</text>
</comment>
<evidence type="ECO:0000256" key="1">
    <source>
        <dbReference type="SAM" id="MobiDB-lite"/>
    </source>
</evidence>